<dbReference type="EMBL" id="CP015518">
    <property type="protein sequence ID" value="APG24404.1"/>
    <property type="molecule type" value="Genomic_DNA"/>
</dbReference>
<evidence type="ECO:0008006" key="6">
    <source>
        <dbReference type="Google" id="ProtNLM"/>
    </source>
</evidence>
<dbReference type="PANTHER" id="PTHR43065">
    <property type="entry name" value="SENSOR HISTIDINE KINASE"/>
    <property type="match status" value="1"/>
</dbReference>
<dbReference type="InterPro" id="IPR000700">
    <property type="entry name" value="PAS-assoc_C"/>
</dbReference>
<evidence type="ECO:0000313" key="5">
    <source>
        <dbReference type="Proteomes" id="UP000182264"/>
    </source>
</evidence>
<dbReference type="InterPro" id="IPR005467">
    <property type="entry name" value="His_kinase_dom"/>
</dbReference>
<dbReference type="SUPFAM" id="SSF55874">
    <property type="entry name" value="ATPase domain of HSP90 chaperone/DNA topoisomerase II/histidine kinase"/>
    <property type="match status" value="1"/>
</dbReference>
<gene>
    <name evidence="4" type="ORF">A7E75_04655</name>
</gene>
<dbReference type="PANTHER" id="PTHR43065:SF23">
    <property type="entry name" value="SENSOR HISTIDINE KINASE PDTAS"/>
    <property type="match status" value="1"/>
</dbReference>
<dbReference type="InterPro" id="IPR011495">
    <property type="entry name" value="Sig_transdc_His_kin_sub2_dim/P"/>
</dbReference>
<evidence type="ECO:0000259" key="3">
    <source>
        <dbReference type="PROSITE" id="PS50113"/>
    </source>
</evidence>
<dbReference type="Pfam" id="PF08448">
    <property type="entry name" value="PAS_4"/>
    <property type="match status" value="1"/>
</dbReference>
<keyword evidence="5" id="KW-1185">Reference proteome</keyword>
<dbReference type="InterPro" id="IPR003594">
    <property type="entry name" value="HATPase_dom"/>
</dbReference>
<dbReference type="PROSITE" id="PS50109">
    <property type="entry name" value="HIS_KIN"/>
    <property type="match status" value="1"/>
</dbReference>
<dbReference type="InterPro" id="IPR035965">
    <property type="entry name" value="PAS-like_dom_sf"/>
</dbReference>
<name>A0A1L3GEL4_SYNAC</name>
<feature type="domain" description="PAC" evidence="3">
    <location>
        <begin position="369"/>
        <end position="421"/>
    </location>
</feature>
<dbReference type="PROSITE" id="PS50112">
    <property type="entry name" value="PAS"/>
    <property type="match status" value="2"/>
</dbReference>
<dbReference type="InterPro" id="IPR000014">
    <property type="entry name" value="PAS"/>
</dbReference>
<dbReference type="SMART" id="SM00387">
    <property type="entry name" value="HATPase_c"/>
    <property type="match status" value="1"/>
</dbReference>
<feature type="domain" description="Histidine kinase" evidence="1">
    <location>
        <begin position="432"/>
        <end position="625"/>
    </location>
</feature>
<protein>
    <recommendedName>
        <fullName evidence="6">Signal transduction histidine kinase</fullName>
    </recommendedName>
</protein>
<dbReference type="AlphaFoldDB" id="A0A1L3GEL4"/>
<accession>A0A1L3GEL4</accession>
<dbReference type="SMART" id="SM00086">
    <property type="entry name" value="PAC"/>
    <property type="match status" value="2"/>
</dbReference>
<reference evidence="4 5" key="1">
    <citation type="journal article" date="2017" name="Genome Announc.">
        <title>Complete Genome Sequences of Two Acetylene-Fermenting Pelobacter acetylenicus Strains.</title>
        <authorList>
            <person name="Sutton J.M."/>
            <person name="Baesman S.M."/>
            <person name="Fierst J.L."/>
            <person name="Poret-Peterson A.T."/>
            <person name="Oremland R.S."/>
            <person name="Dunlap D.S."/>
            <person name="Akob D.M."/>
        </authorList>
    </citation>
    <scope>NUCLEOTIDE SEQUENCE [LARGE SCALE GENOMIC DNA]</scope>
    <source>
        <strain evidence="4 5">DSM 3247</strain>
    </source>
</reference>
<organism evidence="4 5">
    <name type="scientific">Syntrophotalea acetylenica</name>
    <name type="common">Pelobacter acetylenicus</name>
    <dbReference type="NCBI Taxonomy" id="29542"/>
    <lineage>
        <taxon>Bacteria</taxon>
        <taxon>Pseudomonadati</taxon>
        <taxon>Thermodesulfobacteriota</taxon>
        <taxon>Desulfuromonadia</taxon>
        <taxon>Desulfuromonadales</taxon>
        <taxon>Syntrophotaleaceae</taxon>
        <taxon>Syntrophotalea</taxon>
    </lineage>
</organism>
<dbReference type="Pfam" id="PF02518">
    <property type="entry name" value="HATPase_c"/>
    <property type="match status" value="1"/>
</dbReference>
<dbReference type="InterPro" id="IPR036890">
    <property type="entry name" value="HATPase_C_sf"/>
</dbReference>
<dbReference type="Gene3D" id="3.30.565.10">
    <property type="entry name" value="Histidine kinase-like ATPase, C-terminal domain"/>
    <property type="match status" value="1"/>
</dbReference>
<dbReference type="SUPFAM" id="SSF55785">
    <property type="entry name" value="PYP-like sensor domain (PAS domain)"/>
    <property type="match status" value="3"/>
</dbReference>
<proteinExistence type="predicted"/>
<dbReference type="Pfam" id="PF13188">
    <property type="entry name" value="PAS_8"/>
    <property type="match status" value="1"/>
</dbReference>
<dbReference type="InterPro" id="IPR013656">
    <property type="entry name" value="PAS_4"/>
</dbReference>
<feature type="domain" description="PAC" evidence="3">
    <location>
        <begin position="240"/>
        <end position="290"/>
    </location>
</feature>
<dbReference type="CDD" id="cd00130">
    <property type="entry name" value="PAS"/>
    <property type="match status" value="2"/>
</dbReference>
<dbReference type="STRING" id="29542.A6070_13300"/>
<dbReference type="RefSeq" id="WP_072286243.1">
    <property type="nucleotide sequence ID" value="NZ_CP015455.1"/>
</dbReference>
<dbReference type="Pfam" id="PF13426">
    <property type="entry name" value="PAS_9"/>
    <property type="match status" value="1"/>
</dbReference>
<dbReference type="KEGG" id="pace:A6070_13300"/>
<sequence>MRTFLVIEGAGHDPEIFRKLLEEHGYKVSGTTESAWQVEQALYASEKRYRHFFENAPLGIFRATHEMQLLAVNPALVQMFKYDSQDQMIADINRHGFRQTLCVGEDPGKEVLAQVRQSSSWQQFEGRYRCRDGSFIDCSVRLCKVDDCPDQIEGFIEDITERRQADEALRFTQYVVDHTTDQAFWITEDARVFYANEAACRALGYSREELVGMSIFDFDPAYPAEEFFRRWKQVRTLGSYTIESVHRARDGRSYPVEVRVNHVEFGGREYHCVFITDITERKAAEQSLRQSRERLRQVMKMLPIAAYTTDAQGRITFYNRCAAELWGRRPDPDRDRWSGAYRLRYPDGSPMVCAESPMAMTLEKGRRFQGQEMLVDREQGGTSHVIAYPEPLYDSAGNLIGAVNLLVDITERKTAEQRLKASLEEKEVLLKEIHHRVKNNLQVVSSLLYLQSQKIEDPEVRALFAESQNRICSMALAHEQLYQSKSLADISLREYVHSLVSHMRQVNMLPESRIECEVLVADVTVDIEKVVPCGLLIAELFSNAIKHAFPDGRRGMVRIEISSRQRDVKLSVADDGVGLPAGFDYRHTQTLGLQLVCALVAQLDGDISLVDGAGTRFDIIFPVGSP</sequence>
<dbReference type="Pfam" id="PF07568">
    <property type="entry name" value="HisKA_2"/>
    <property type="match status" value="1"/>
</dbReference>
<dbReference type="NCBIfam" id="TIGR00229">
    <property type="entry name" value="sensory_box"/>
    <property type="match status" value="2"/>
</dbReference>
<dbReference type="OrthoDB" id="5342753at2"/>
<evidence type="ECO:0000259" key="1">
    <source>
        <dbReference type="PROSITE" id="PS50109"/>
    </source>
</evidence>
<feature type="domain" description="PAS" evidence="2">
    <location>
        <begin position="291"/>
        <end position="331"/>
    </location>
</feature>
<feature type="domain" description="PAS" evidence="2">
    <location>
        <begin position="168"/>
        <end position="218"/>
    </location>
</feature>
<evidence type="ECO:0000259" key="2">
    <source>
        <dbReference type="PROSITE" id="PS50112"/>
    </source>
</evidence>
<dbReference type="Proteomes" id="UP000182264">
    <property type="component" value="Chromosome"/>
</dbReference>
<dbReference type="InterPro" id="IPR001610">
    <property type="entry name" value="PAC"/>
</dbReference>
<dbReference type="Gene3D" id="3.30.450.20">
    <property type="entry name" value="PAS domain"/>
    <property type="match status" value="4"/>
</dbReference>
<evidence type="ECO:0000313" key="4">
    <source>
        <dbReference type="EMBL" id="APG24404.1"/>
    </source>
</evidence>
<dbReference type="PROSITE" id="PS50113">
    <property type="entry name" value="PAC"/>
    <property type="match status" value="2"/>
</dbReference>
<dbReference type="SMART" id="SM00091">
    <property type="entry name" value="PAS"/>
    <property type="match status" value="3"/>
</dbReference>